<dbReference type="Proteomes" id="UP000654075">
    <property type="component" value="Unassembled WGS sequence"/>
</dbReference>
<feature type="non-terminal residue" evidence="3">
    <location>
        <position position="1"/>
    </location>
</feature>
<feature type="transmembrane region" description="Helical" evidence="2">
    <location>
        <begin position="152"/>
        <end position="174"/>
    </location>
</feature>
<name>A0A813H6H9_POLGL</name>
<proteinExistence type="predicted"/>
<comment type="caution">
    <text evidence="3">The sequence shown here is derived from an EMBL/GenBank/DDBJ whole genome shotgun (WGS) entry which is preliminary data.</text>
</comment>
<dbReference type="AlphaFoldDB" id="A0A813H6H9"/>
<protein>
    <submittedName>
        <fullName evidence="3">Uncharacterized protein</fullName>
    </submittedName>
</protein>
<evidence type="ECO:0000313" key="4">
    <source>
        <dbReference type="Proteomes" id="UP000654075"/>
    </source>
</evidence>
<accession>A0A813H6H9</accession>
<keyword evidence="2" id="KW-1133">Transmembrane helix</keyword>
<gene>
    <name evidence="3" type="ORF">PGLA1383_LOCUS49309</name>
</gene>
<dbReference type="EMBL" id="CAJNNV010030758">
    <property type="protein sequence ID" value="CAE8633413.1"/>
    <property type="molecule type" value="Genomic_DNA"/>
</dbReference>
<organism evidence="3 4">
    <name type="scientific">Polarella glacialis</name>
    <name type="common">Dinoflagellate</name>
    <dbReference type="NCBI Taxonomy" id="89957"/>
    <lineage>
        <taxon>Eukaryota</taxon>
        <taxon>Sar</taxon>
        <taxon>Alveolata</taxon>
        <taxon>Dinophyceae</taxon>
        <taxon>Suessiales</taxon>
        <taxon>Suessiaceae</taxon>
        <taxon>Polarella</taxon>
    </lineage>
</organism>
<evidence type="ECO:0000256" key="2">
    <source>
        <dbReference type="SAM" id="Phobius"/>
    </source>
</evidence>
<evidence type="ECO:0000313" key="3">
    <source>
        <dbReference type="EMBL" id="CAE8633413.1"/>
    </source>
</evidence>
<feature type="region of interest" description="Disordered" evidence="1">
    <location>
        <begin position="1"/>
        <end position="45"/>
    </location>
</feature>
<keyword evidence="2" id="KW-0812">Transmembrane</keyword>
<evidence type="ECO:0000256" key="1">
    <source>
        <dbReference type="SAM" id="MobiDB-lite"/>
    </source>
</evidence>
<reference evidence="3" key="1">
    <citation type="submission" date="2021-02" db="EMBL/GenBank/DDBJ databases">
        <authorList>
            <person name="Dougan E. K."/>
            <person name="Rhodes N."/>
            <person name="Thang M."/>
            <person name="Chan C."/>
        </authorList>
    </citation>
    <scope>NUCLEOTIDE SEQUENCE</scope>
</reference>
<keyword evidence="2" id="KW-0472">Membrane</keyword>
<keyword evidence="4" id="KW-1185">Reference proteome</keyword>
<sequence length="202" mass="22869">AAADGAAEGTNRRRKKATRQQGLGRRAVAKRIRWQQSRSSPPGTFAEAEGGEMWLSVQFVVAGLNYPAVANSVEDALYWVSELVSNSSLRVALREQGLRLAEPYALDSLSQRLALILADVVSRPRKARHLRLSEKTVRVWCRCCWCCCYCCVLLLLLLALQLLWLVSWICFLLLESCFGCLRLPSFLWCWMNLLIYSWISVA</sequence>
<feature type="transmembrane region" description="Helical" evidence="2">
    <location>
        <begin position="181"/>
        <end position="199"/>
    </location>
</feature>